<reference evidence="2 4" key="2">
    <citation type="journal article" date="2013" name="Nature">
        <title>Insights into bilaterian evolution from three spiralian genomes.</title>
        <authorList>
            <person name="Simakov O."/>
            <person name="Marletaz F."/>
            <person name="Cho S.J."/>
            <person name="Edsinger-Gonzales E."/>
            <person name="Havlak P."/>
            <person name="Hellsten U."/>
            <person name="Kuo D.H."/>
            <person name="Larsson T."/>
            <person name="Lv J."/>
            <person name="Arendt D."/>
            <person name="Savage R."/>
            <person name="Osoegawa K."/>
            <person name="de Jong P."/>
            <person name="Grimwood J."/>
            <person name="Chapman J.A."/>
            <person name="Shapiro H."/>
            <person name="Aerts A."/>
            <person name="Otillar R.P."/>
            <person name="Terry A.Y."/>
            <person name="Boore J.L."/>
            <person name="Grigoriev I.V."/>
            <person name="Lindberg D.R."/>
            <person name="Seaver E.C."/>
            <person name="Weisblat D.A."/>
            <person name="Putnam N.H."/>
            <person name="Rokhsar D.S."/>
        </authorList>
    </citation>
    <scope>NUCLEOTIDE SEQUENCE</scope>
    <source>
        <strain evidence="2 4">I ESC-2004</strain>
    </source>
</reference>
<dbReference type="EMBL" id="AMQN01012017">
    <property type="status" value="NOT_ANNOTATED_CDS"/>
    <property type="molecule type" value="Genomic_DNA"/>
</dbReference>
<proteinExistence type="predicted"/>
<organism evidence="2">
    <name type="scientific">Capitella teleta</name>
    <name type="common">Polychaete worm</name>
    <dbReference type="NCBI Taxonomy" id="283909"/>
    <lineage>
        <taxon>Eukaryota</taxon>
        <taxon>Metazoa</taxon>
        <taxon>Spiralia</taxon>
        <taxon>Lophotrochozoa</taxon>
        <taxon>Annelida</taxon>
        <taxon>Polychaeta</taxon>
        <taxon>Sedentaria</taxon>
        <taxon>Scolecida</taxon>
        <taxon>Capitellidae</taxon>
        <taxon>Capitella</taxon>
    </lineage>
</organism>
<dbReference type="Proteomes" id="UP000014760">
    <property type="component" value="Unassembled WGS sequence"/>
</dbReference>
<feature type="domain" description="Apple" evidence="1">
    <location>
        <begin position="161"/>
        <end position="197"/>
    </location>
</feature>
<dbReference type="EMBL" id="AMQN01012016">
    <property type="status" value="NOT_ANNOTATED_CDS"/>
    <property type="molecule type" value="Genomic_DNA"/>
</dbReference>
<reference evidence="4" key="1">
    <citation type="submission" date="2012-12" db="EMBL/GenBank/DDBJ databases">
        <authorList>
            <person name="Hellsten U."/>
            <person name="Grimwood J."/>
            <person name="Chapman J.A."/>
            <person name="Shapiro H."/>
            <person name="Aerts A."/>
            <person name="Otillar R.P."/>
            <person name="Terry A.Y."/>
            <person name="Boore J.L."/>
            <person name="Simakov O."/>
            <person name="Marletaz F."/>
            <person name="Cho S.-J."/>
            <person name="Edsinger-Gonzales E."/>
            <person name="Havlak P."/>
            <person name="Kuo D.-H."/>
            <person name="Larsson T."/>
            <person name="Lv J."/>
            <person name="Arendt D."/>
            <person name="Savage R."/>
            <person name="Osoegawa K."/>
            <person name="de Jong P."/>
            <person name="Lindberg D.R."/>
            <person name="Seaver E.C."/>
            <person name="Weisblat D.A."/>
            <person name="Putnam N.H."/>
            <person name="Grigoriev I.V."/>
            <person name="Rokhsar D.S."/>
        </authorList>
    </citation>
    <scope>NUCLEOTIDE SEQUENCE</scope>
    <source>
        <strain evidence="4">I ESC-2004</strain>
    </source>
</reference>
<dbReference type="HOGENOM" id="CLU_1099390_0_0_1"/>
<evidence type="ECO:0000313" key="3">
    <source>
        <dbReference type="EnsemblMetazoa" id="CapteP188855"/>
    </source>
</evidence>
<dbReference type="Pfam" id="PF14295">
    <property type="entry name" value="PAN_4"/>
    <property type="match status" value="2"/>
</dbReference>
<evidence type="ECO:0000313" key="2">
    <source>
        <dbReference type="EMBL" id="ELT95004.1"/>
    </source>
</evidence>
<dbReference type="InterPro" id="IPR003609">
    <property type="entry name" value="Pan_app"/>
</dbReference>
<reference evidence="3" key="3">
    <citation type="submission" date="2015-06" db="UniProtKB">
        <authorList>
            <consortium name="EnsemblMetazoa"/>
        </authorList>
    </citation>
    <scope>IDENTIFICATION</scope>
</reference>
<accession>R7TMY6</accession>
<evidence type="ECO:0000313" key="4">
    <source>
        <dbReference type="Proteomes" id="UP000014760"/>
    </source>
</evidence>
<dbReference type="AlphaFoldDB" id="R7TMY6"/>
<feature type="domain" description="Apple" evidence="1">
    <location>
        <begin position="71"/>
        <end position="105"/>
    </location>
</feature>
<sequence length="253" mass="28824">MASCTSALMGMNESRVLQEKPSVSWRMRTERQHFCLWQSKTHCNSAADFTWKDPVNLKFILKFNIGISIGVNDVNLCLKKCNANPYCMSINFMVYKGEHKKCYLKGISVKAAGMVQPAAYKSMPVIQDVLNHFLRLEDSIKCTGRIVRTVRWVSLNVFNGNTGVNDVNLCLKKCNANPYCMSIDFMVYKGEHKKCYLNGISVKAAGSAHVVQPAAYKSMVRQRLSDRKPLEKSQALWQTDDYQTRWHYDSVTP</sequence>
<dbReference type="EMBL" id="KB309245">
    <property type="protein sequence ID" value="ELT95004.1"/>
    <property type="molecule type" value="Genomic_DNA"/>
</dbReference>
<keyword evidence="4" id="KW-1185">Reference proteome</keyword>
<protein>
    <recommendedName>
        <fullName evidence="1">Apple domain-containing protein</fullName>
    </recommendedName>
</protein>
<name>R7TMY6_CAPTE</name>
<dbReference type="EnsemblMetazoa" id="CapteT188855">
    <property type="protein sequence ID" value="CapteP188855"/>
    <property type="gene ID" value="CapteG188855"/>
</dbReference>
<dbReference type="Gene3D" id="3.50.4.10">
    <property type="entry name" value="Hepatocyte Growth Factor"/>
    <property type="match status" value="2"/>
</dbReference>
<evidence type="ECO:0000259" key="1">
    <source>
        <dbReference type="Pfam" id="PF14295"/>
    </source>
</evidence>
<gene>
    <name evidence="2" type="ORF">CAPTEDRAFT_188855</name>
</gene>